<feature type="coiled-coil region" evidence="9">
    <location>
        <begin position="9"/>
        <end position="43"/>
    </location>
</feature>
<dbReference type="InterPro" id="IPR004358">
    <property type="entry name" value="Sig_transdc_His_kin-like_C"/>
</dbReference>
<organism evidence="11 14">
    <name type="scientific">Clostridium pasteurianum DSM 525 = ATCC 6013</name>
    <dbReference type="NCBI Taxonomy" id="1262449"/>
    <lineage>
        <taxon>Bacteria</taxon>
        <taxon>Bacillati</taxon>
        <taxon>Bacillota</taxon>
        <taxon>Clostridia</taxon>
        <taxon>Eubacteriales</taxon>
        <taxon>Clostridiaceae</taxon>
        <taxon>Clostridium</taxon>
    </lineage>
</organism>
<keyword evidence="5" id="KW-0547">Nucleotide-binding</keyword>
<dbReference type="CDD" id="cd16922">
    <property type="entry name" value="HATPase_EvgS-ArcB-TorS-like"/>
    <property type="match status" value="1"/>
</dbReference>
<evidence type="ECO:0000313" key="12">
    <source>
        <dbReference type="EMBL" id="KRU14649.1"/>
    </source>
</evidence>
<dbReference type="Pfam" id="PF00512">
    <property type="entry name" value="HisKA"/>
    <property type="match status" value="1"/>
</dbReference>
<dbReference type="RefSeq" id="WP_003446822.1">
    <property type="nucleotide sequence ID" value="NZ_ANZB01000012.1"/>
</dbReference>
<dbReference type="Proteomes" id="UP000028042">
    <property type="component" value="Unassembled WGS sequence"/>
</dbReference>
<evidence type="ECO:0000256" key="1">
    <source>
        <dbReference type="ARBA" id="ARBA00000085"/>
    </source>
</evidence>
<dbReference type="CDD" id="cd00082">
    <property type="entry name" value="HisKA"/>
    <property type="match status" value="1"/>
</dbReference>
<keyword evidence="11" id="KW-0378">Hydrolase</keyword>
<evidence type="ECO:0000256" key="7">
    <source>
        <dbReference type="ARBA" id="ARBA00022840"/>
    </source>
</evidence>
<dbReference type="InterPro" id="IPR036097">
    <property type="entry name" value="HisK_dim/P_sf"/>
</dbReference>
<dbReference type="SUPFAM" id="SSF55874">
    <property type="entry name" value="ATPase domain of HSP90 chaperone/DNA topoisomerase II/histidine kinase"/>
    <property type="match status" value="1"/>
</dbReference>
<dbReference type="InterPro" id="IPR003661">
    <property type="entry name" value="HisK_dim/P_dom"/>
</dbReference>
<evidence type="ECO:0000256" key="5">
    <source>
        <dbReference type="ARBA" id="ARBA00022741"/>
    </source>
</evidence>
<dbReference type="EMBL" id="CP009268">
    <property type="protein sequence ID" value="AJA53326.1"/>
    <property type="molecule type" value="Genomic_DNA"/>
</dbReference>
<dbReference type="InterPro" id="IPR050736">
    <property type="entry name" value="Sensor_HK_Regulatory"/>
</dbReference>
<evidence type="ECO:0000256" key="2">
    <source>
        <dbReference type="ARBA" id="ARBA00012438"/>
    </source>
</evidence>
<dbReference type="AlphaFoldDB" id="A0A0H3JA88"/>
<evidence type="ECO:0000256" key="8">
    <source>
        <dbReference type="ARBA" id="ARBA00023012"/>
    </source>
</evidence>
<dbReference type="PATRIC" id="fig|1262449.3.peg.3161"/>
<dbReference type="PANTHER" id="PTHR43711:SF26">
    <property type="entry name" value="SENSOR HISTIDINE KINASE RCSC"/>
    <property type="match status" value="1"/>
</dbReference>
<reference evidence="11 14" key="1">
    <citation type="journal article" date="2015" name="Genome Announc.">
        <title>Complete Genome Sequence of the Nitrogen-Fixing and Solvent-Producing Clostridium pasteurianum DSM 525.</title>
        <authorList>
            <person name="Poehlein A."/>
            <person name="Grosse-Honebrink A."/>
            <person name="Zhang Y."/>
            <person name="Minton N.P."/>
            <person name="Daniel R."/>
        </authorList>
    </citation>
    <scope>NUCLEOTIDE SEQUENCE [LARGE SCALE GENOMIC DNA]</scope>
    <source>
        <strain evidence="11">DSM 525</strain>
        <strain evidence="14">DSM 525 / ATCC 6013</strain>
    </source>
</reference>
<keyword evidence="7" id="KW-0067">ATP-binding</keyword>
<keyword evidence="8" id="KW-0902">Two-component regulatory system</keyword>
<comment type="catalytic activity">
    <reaction evidence="1">
        <text>ATP + protein L-histidine = ADP + protein N-phospho-L-histidine.</text>
        <dbReference type="EC" id="2.7.13.3"/>
    </reaction>
</comment>
<dbReference type="Pfam" id="PF02518">
    <property type="entry name" value="HATPase_c"/>
    <property type="match status" value="1"/>
</dbReference>
<evidence type="ECO:0000313" key="11">
    <source>
        <dbReference type="EMBL" id="AJA53326.1"/>
    </source>
</evidence>
<keyword evidence="14" id="KW-1185">Reference proteome</keyword>
<dbReference type="EMBL" id="JPGY02000001">
    <property type="protein sequence ID" value="KRU14649.1"/>
    <property type="molecule type" value="Genomic_DNA"/>
</dbReference>
<dbReference type="InterPro" id="IPR036890">
    <property type="entry name" value="HATPase_C_sf"/>
</dbReference>
<keyword evidence="9" id="KW-0175">Coiled coil</keyword>
<dbReference type="SMART" id="SM00387">
    <property type="entry name" value="HATPase_c"/>
    <property type="match status" value="1"/>
</dbReference>
<keyword evidence="6 11" id="KW-0418">Kinase</keyword>
<dbReference type="FunFam" id="3.30.565.10:FF:000037">
    <property type="entry name" value="Hybrid sensor histidine kinase/response regulator"/>
    <property type="match status" value="1"/>
</dbReference>
<dbReference type="InterPro" id="IPR003594">
    <property type="entry name" value="HATPase_dom"/>
</dbReference>
<evidence type="ECO:0000256" key="9">
    <source>
        <dbReference type="SAM" id="Coils"/>
    </source>
</evidence>
<evidence type="ECO:0000259" key="10">
    <source>
        <dbReference type="PROSITE" id="PS50109"/>
    </source>
</evidence>
<accession>A0A0H3JA88</accession>
<evidence type="ECO:0000256" key="4">
    <source>
        <dbReference type="ARBA" id="ARBA00022679"/>
    </source>
</evidence>
<name>A0A0H3JA88_CLOPA</name>
<sequence length="317" mass="36465">MEDNYRVEIDNLNREIGKKNIKLKNISDQLEEENIKRKAIERSFKENQEILKKVLKADKVRKDFFANISHELRTPLNVIFTSTQLIDLNLKKLHIEDKNLCKYLAMNRQNCYRLLKLINNLIDITKIDSGYFDIKLKNTNIIKVVEDTVLSIAEYIKSKNIEILFDTDVEERYTSCDEEKISRVIMNLLSNAVKFTKPEGKIEVNIHDSENKVIISVKDTGIGIPLEMQKVIFERFAQAKESLAKECGGSGIGLSIVKALVEMHKGKVWVKSEEGKGSEFFIELPVILLEEKDVPKNHNLVDNKNNIINIEFSDIVG</sequence>
<dbReference type="SMART" id="SM00388">
    <property type="entry name" value="HisKA"/>
    <property type="match status" value="1"/>
</dbReference>
<dbReference type="GO" id="GO:0000155">
    <property type="term" value="F:phosphorelay sensor kinase activity"/>
    <property type="evidence" value="ECO:0007669"/>
    <property type="project" value="InterPro"/>
</dbReference>
<dbReference type="SUPFAM" id="SSF47384">
    <property type="entry name" value="Homodimeric domain of signal transducing histidine kinase"/>
    <property type="match status" value="1"/>
</dbReference>
<evidence type="ECO:0000256" key="6">
    <source>
        <dbReference type="ARBA" id="ARBA00022777"/>
    </source>
</evidence>
<evidence type="ECO:0000256" key="3">
    <source>
        <dbReference type="ARBA" id="ARBA00022553"/>
    </source>
</evidence>
<dbReference type="InterPro" id="IPR005467">
    <property type="entry name" value="His_kinase_dom"/>
</dbReference>
<keyword evidence="3" id="KW-0597">Phosphoprotein</keyword>
<reference evidence="12 13" key="3">
    <citation type="journal article" name="Genome Announc.">
        <title>Improved Draft Genome Sequence of Clostridium pasteurianum Strain ATCC 6013 (DSM 525) Using a Hybrid Next-Generation Sequencing Approach.</title>
        <authorList>
            <person name="Pyne M.E."/>
            <person name="Utturkar S."/>
            <person name="Brown S.D."/>
            <person name="Moo-Young M."/>
            <person name="Chung D.A."/>
            <person name="Chou C.P."/>
        </authorList>
    </citation>
    <scope>NUCLEOTIDE SEQUENCE [LARGE SCALE GENOMIC DNA]</scope>
    <source>
        <strain evidence="12 13">ATCC 6013</strain>
    </source>
</reference>
<dbReference type="PRINTS" id="PR00344">
    <property type="entry name" value="BCTRLSENSOR"/>
</dbReference>
<dbReference type="eggNOG" id="COG2205">
    <property type="taxonomic scope" value="Bacteria"/>
</dbReference>
<dbReference type="GO" id="GO:0005524">
    <property type="term" value="F:ATP binding"/>
    <property type="evidence" value="ECO:0007669"/>
    <property type="project" value="UniProtKB-KW"/>
</dbReference>
<dbReference type="GO" id="GO:0016787">
    <property type="term" value="F:hydrolase activity"/>
    <property type="evidence" value="ECO:0007669"/>
    <property type="project" value="UniProtKB-KW"/>
</dbReference>
<feature type="domain" description="Histidine kinase" evidence="10">
    <location>
        <begin position="67"/>
        <end position="288"/>
    </location>
</feature>
<gene>
    <name evidence="11" type="primary">luxQ2</name>
    <name evidence="11" type="ORF">CLPA_c32720</name>
    <name evidence="12" type="ORF">CP6013_03908</name>
</gene>
<evidence type="ECO:0000313" key="13">
    <source>
        <dbReference type="Proteomes" id="UP000028042"/>
    </source>
</evidence>
<dbReference type="EC" id="2.7.13.3" evidence="2"/>
<dbReference type="KEGG" id="cpae:CPAST_c32720"/>
<dbReference type="GeneID" id="93075377"/>
<protein>
    <recommendedName>
        <fullName evidence="2">histidine kinase</fullName>
        <ecNumber evidence="2">2.7.13.3</ecNumber>
    </recommendedName>
</protein>
<dbReference type="KEGG" id="cpat:CLPA_c32720"/>
<evidence type="ECO:0000313" key="14">
    <source>
        <dbReference type="Proteomes" id="UP000030905"/>
    </source>
</evidence>
<proteinExistence type="predicted"/>
<dbReference type="Gene3D" id="3.30.565.10">
    <property type="entry name" value="Histidine kinase-like ATPase, C-terminal domain"/>
    <property type="match status" value="1"/>
</dbReference>
<reference evidence="12" key="2">
    <citation type="submission" date="2015-10" db="EMBL/GenBank/DDBJ databases">
        <title>Improved Draft Genome Sequence of Clostridium pasteurianum Strain ATCC 6013 (DSM 525) Using a Hybrid Next-Generation Sequencing Approach.</title>
        <authorList>
            <person name="Pyne M.E."/>
            <person name="Utturkar S.M."/>
            <person name="Brown S.D."/>
            <person name="Moo-Young M."/>
            <person name="Chung D.A."/>
            <person name="Chou P.C."/>
        </authorList>
    </citation>
    <scope>NUCLEOTIDE SEQUENCE</scope>
    <source>
        <strain evidence="12">ATCC 6013</strain>
    </source>
</reference>
<dbReference type="Gene3D" id="1.10.287.130">
    <property type="match status" value="1"/>
</dbReference>
<dbReference type="Proteomes" id="UP000030905">
    <property type="component" value="Chromosome"/>
</dbReference>
<dbReference type="PANTHER" id="PTHR43711">
    <property type="entry name" value="TWO-COMPONENT HISTIDINE KINASE"/>
    <property type="match status" value="1"/>
</dbReference>
<keyword evidence="4 11" id="KW-0808">Transferase</keyword>
<dbReference type="PROSITE" id="PS50109">
    <property type="entry name" value="HIS_KIN"/>
    <property type="match status" value="1"/>
</dbReference>